<keyword evidence="2" id="KW-1185">Reference proteome</keyword>
<accession>A0ABX4KC45</accession>
<name>A0ABX4KC45_NOSLI</name>
<protein>
    <submittedName>
        <fullName evidence="1">Uncharacterized protein</fullName>
    </submittedName>
</protein>
<evidence type="ECO:0000313" key="2">
    <source>
        <dbReference type="Proteomes" id="UP000222523"/>
    </source>
</evidence>
<reference evidence="1 2" key="1">
    <citation type="submission" date="2015-02" db="EMBL/GenBank/DDBJ databases">
        <title>Nostoc linckia genome annotation.</title>
        <authorList>
            <person name="Zhou Z."/>
        </authorList>
    </citation>
    <scope>NUCLEOTIDE SEQUENCE [LARGE SCALE GENOMIC DNA]</scope>
    <source>
        <strain evidence="2">z7</strain>
    </source>
</reference>
<feature type="non-terminal residue" evidence="1">
    <location>
        <position position="101"/>
    </location>
</feature>
<gene>
    <name evidence="1" type="ORF">VF04_38170</name>
</gene>
<proteinExistence type="predicted"/>
<sequence>MDLNFLHPNLKNIADSGYLYFVCFGQGVWKEFKIKNRKSQIVVLNYQENLMSPVTQIQPLDVPTAIAQRQILKQDKANKSAIVCVNENSPITLHPELLTAN</sequence>
<dbReference type="EMBL" id="LAHC01000258">
    <property type="protein sequence ID" value="PHJ79467.1"/>
    <property type="molecule type" value="Genomic_DNA"/>
</dbReference>
<organism evidence="1 2">
    <name type="scientific">Nostoc linckia z7</name>
    <dbReference type="NCBI Taxonomy" id="1628745"/>
    <lineage>
        <taxon>Bacteria</taxon>
        <taxon>Bacillati</taxon>
        <taxon>Cyanobacteriota</taxon>
        <taxon>Cyanophyceae</taxon>
        <taxon>Nostocales</taxon>
        <taxon>Nostocaceae</taxon>
        <taxon>Nostoc</taxon>
    </lineage>
</organism>
<comment type="caution">
    <text evidence="1">The sequence shown here is derived from an EMBL/GenBank/DDBJ whole genome shotgun (WGS) entry which is preliminary data.</text>
</comment>
<dbReference type="Proteomes" id="UP000222523">
    <property type="component" value="Unassembled WGS sequence"/>
</dbReference>
<evidence type="ECO:0000313" key="1">
    <source>
        <dbReference type="EMBL" id="PHJ79467.1"/>
    </source>
</evidence>